<name>A0A0D0B5T3_9AGAM</name>
<accession>A0A0D0B5T3</accession>
<dbReference type="InParanoid" id="A0A0D0B5T3"/>
<dbReference type="HOGENOM" id="CLU_1035031_0_0_1"/>
<reference evidence="1 2" key="1">
    <citation type="submission" date="2014-04" db="EMBL/GenBank/DDBJ databases">
        <authorList>
            <consortium name="DOE Joint Genome Institute"/>
            <person name="Kuo A."/>
            <person name="Ruytinx J."/>
            <person name="Rineau F."/>
            <person name="Colpaert J."/>
            <person name="Kohler A."/>
            <person name="Nagy L.G."/>
            <person name="Floudas D."/>
            <person name="Copeland A."/>
            <person name="Barry K.W."/>
            <person name="Cichocki N."/>
            <person name="Veneault-Fourrey C."/>
            <person name="LaButti K."/>
            <person name="Lindquist E.A."/>
            <person name="Lipzen A."/>
            <person name="Lundell T."/>
            <person name="Morin E."/>
            <person name="Murat C."/>
            <person name="Sun H."/>
            <person name="Tunlid A."/>
            <person name="Henrissat B."/>
            <person name="Grigoriev I.V."/>
            <person name="Hibbett D.S."/>
            <person name="Martin F."/>
            <person name="Nordberg H.P."/>
            <person name="Cantor M.N."/>
            <person name="Hua S.X."/>
        </authorList>
    </citation>
    <scope>NUCLEOTIDE SEQUENCE [LARGE SCALE GENOMIC DNA]</scope>
    <source>
        <strain evidence="1 2">UH-Slu-Lm8-n1</strain>
    </source>
</reference>
<gene>
    <name evidence="1" type="ORF">CY34DRAFT_108333</name>
</gene>
<organism evidence="1 2">
    <name type="scientific">Suillus luteus UH-Slu-Lm8-n1</name>
    <dbReference type="NCBI Taxonomy" id="930992"/>
    <lineage>
        <taxon>Eukaryota</taxon>
        <taxon>Fungi</taxon>
        <taxon>Dikarya</taxon>
        <taxon>Basidiomycota</taxon>
        <taxon>Agaricomycotina</taxon>
        <taxon>Agaricomycetes</taxon>
        <taxon>Agaricomycetidae</taxon>
        <taxon>Boletales</taxon>
        <taxon>Suillineae</taxon>
        <taxon>Suillaceae</taxon>
        <taxon>Suillus</taxon>
    </lineage>
</organism>
<dbReference type="EMBL" id="KN835353">
    <property type="protein sequence ID" value="KIK39218.1"/>
    <property type="molecule type" value="Genomic_DNA"/>
</dbReference>
<sequence length="269" mass="29815">MQPAITTQAATQLRVPWATPSAPDPRIFASQVGPAQQRVEFGEGCDTVSEHGYYDDSDTVCVSKDIGDHGCVDATLDEATGNVMVTEKTFKCPQCYCGSGQPVPYKICGYLVHQDYLHHNYFPLLAIFLSWSGFGSPYTSNNVQAMLREQFNIDQSRLHIATRSLKAGNNCPSTMKPHFNWLAKVNYKGNLLLYINTHSDTDMGDLVMAGNQKDLLSVPIYKLLDNYIGHNNLKVLSHAIATIKANSGVGPCTREHLLMWIDQEGGYKH</sequence>
<evidence type="ECO:0000313" key="2">
    <source>
        <dbReference type="Proteomes" id="UP000054485"/>
    </source>
</evidence>
<reference evidence="2" key="2">
    <citation type="submission" date="2015-01" db="EMBL/GenBank/DDBJ databases">
        <title>Evolutionary Origins and Diversification of the Mycorrhizal Mutualists.</title>
        <authorList>
            <consortium name="DOE Joint Genome Institute"/>
            <consortium name="Mycorrhizal Genomics Consortium"/>
            <person name="Kohler A."/>
            <person name="Kuo A."/>
            <person name="Nagy L.G."/>
            <person name="Floudas D."/>
            <person name="Copeland A."/>
            <person name="Barry K.W."/>
            <person name="Cichocki N."/>
            <person name="Veneault-Fourrey C."/>
            <person name="LaButti K."/>
            <person name="Lindquist E.A."/>
            <person name="Lipzen A."/>
            <person name="Lundell T."/>
            <person name="Morin E."/>
            <person name="Murat C."/>
            <person name="Riley R."/>
            <person name="Ohm R."/>
            <person name="Sun H."/>
            <person name="Tunlid A."/>
            <person name="Henrissat B."/>
            <person name="Grigoriev I.V."/>
            <person name="Hibbett D.S."/>
            <person name="Martin F."/>
        </authorList>
    </citation>
    <scope>NUCLEOTIDE SEQUENCE [LARGE SCALE GENOMIC DNA]</scope>
    <source>
        <strain evidence="2">UH-Slu-Lm8-n1</strain>
    </source>
</reference>
<protein>
    <submittedName>
        <fullName evidence="1">Uncharacterized protein</fullName>
    </submittedName>
</protein>
<evidence type="ECO:0000313" key="1">
    <source>
        <dbReference type="EMBL" id="KIK39218.1"/>
    </source>
</evidence>
<dbReference type="Proteomes" id="UP000054485">
    <property type="component" value="Unassembled WGS sequence"/>
</dbReference>
<dbReference type="AlphaFoldDB" id="A0A0D0B5T3"/>
<dbReference type="OrthoDB" id="2620490at2759"/>
<keyword evidence="2" id="KW-1185">Reference proteome</keyword>
<proteinExistence type="predicted"/>